<evidence type="ECO:0000313" key="3">
    <source>
        <dbReference type="Proteomes" id="UP000192582"/>
    </source>
</evidence>
<dbReference type="InterPro" id="IPR036374">
    <property type="entry name" value="OxRdtase_Mopterin-bd_sf"/>
</dbReference>
<dbReference type="EMBL" id="FWWU01000010">
    <property type="protein sequence ID" value="SMB97076.1"/>
    <property type="molecule type" value="Genomic_DNA"/>
</dbReference>
<organism evidence="2 3">
    <name type="scientific">Deinococcus hopiensis KR-140</name>
    <dbReference type="NCBI Taxonomy" id="695939"/>
    <lineage>
        <taxon>Bacteria</taxon>
        <taxon>Thermotogati</taxon>
        <taxon>Deinococcota</taxon>
        <taxon>Deinococci</taxon>
        <taxon>Deinococcales</taxon>
        <taxon>Deinococcaceae</taxon>
        <taxon>Deinococcus</taxon>
    </lineage>
</organism>
<sequence>MTAEFSAPGQVLLSGPMPRFGLPRYLGRQVQGAPDATLGIFGHVVCPAVLSPSLLAHVPRTAIIRDFHCVTTWTAPGVHWEGWQFSDVWAAFLAELARPDVTHVMVSGHDGYRACVPLEELMRADVLLADHMNGKPLTPAHGAPLRLIAPQLYGYKNIKHLRRLELLPAPVSSRVGRLLSHPRGRVDLEERSGTGVSRFWRWMYRTQVSGYLCGARALSEHSHPITRP</sequence>
<evidence type="ECO:0000259" key="1">
    <source>
        <dbReference type="Pfam" id="PF00174"/>
    </source>
</evidence>
<dbReference type="PANTHER" id="PTHR43032">
    <property type="entry name" value="PROTEIN-METHIONINE-SULFOXIDE REDUCTASE"/>
    <property type="match status" value="1"/>
</dbReference>
<evidence type="ECO:0000313" key="2">
    <source>
        <dbReference type="EMBL" id="SMB97076.1"/>
    </source>
</evidence>
<dbReference type="RefSeq" id="WP_245808576.1">
    <property type="nucleotide sequence ID" value="NZ_FWWU01000010.1"/>
</dbReference>
<dbReference type="SUPFAM" id="SSF56524">
    <property type="entry name" value="Oxidoreductase molybdopterin-binding domain"/>
    <property type="match status" value="1"/>
</dbReference>
<protein>
    <submittedName>
        <fullName evidence="2">Oxidoreductase molybdopterin binding domain-containing protein</fullName>
    </submittedName>
</protein>
<feature type="domain" description="Oxidoreductase molybdopterin-binding" evidence="1">
    <location>
        <begin position="37"/>
        <end position="170"/>
    </location>
</feature>
<dbReference type="STRING" id="695939.SAMN00790413_06329"/>
<dbReference type="PANTHER" id="PTHR43032:SF4">
    <property type="entry name" value="OXIDOREDUCTASE MOLYBDOPTERIN-BINDING DOMAIN-CONTAINING PROTEIN"/>
    <property type="match status" value="1"/>
</dbReference>
<dbReference type="AlphaFoldDB" id="A0A1W1VUS3"/>
<accession>A0A1W1VUS3</accession>
<gene>
    <name evidence="2" type="ORF">SAMN00790413_06329</name>
</gene>
<dbReference type="Pfam" id="PF00174">
    <property type="entry name" value="Oxidored_molyb"/>
    <property type="match status" value="1"/>
</dbReference>
<dbReference type="Proteomes" id="UP000192582">
    <property type="component" value="Unassembled WGS sequence"/>
</dbReference>
<name>A0A1W1VUS3_9DEIO</name>
<dbReference type="Gene3D" id="3.90.420.10">
    <property type="entry name" value="Oxidoreductase, molybdopterin-binding domain"/>
    <property type="match status" value="1"/>
</dbReference>
<reference evidence="2 3" key="1">
    <citation type="submission" date="2017-04" db="EMBL/GenBank/DDBJ databases">
        <authorList>
            <person name="Afonso C.L."/>
            <person name="Miller P.J."/>
            <person name="Scott M.A."/>
            <person name="Spackman E."/>
            <person name="Goraichik I."/>
            <person name="Dimitrov K.M."/>
            <person name="Suarez D.L."/>
            <person name="Swayne D.E."/>
        </authorList>
    </citation>
    <scope>NUCLEOTIDE SEQUENCE [LARGE SCALE GENOMIC DNA]</scope>
    <source>
        <strain evidence="2 3">KR-140</strain>
    </source>
</reference>
<proteinExistence type="predicted"/>
<keyword evidence="3" id="KW-1185">Reference proteome</keyword>
<dbReference type="InterPro" id="IPR000572">
    <property type="entry name" value="OxRdtase_Mopterin-bd_dom"/>
</dbReference>